<accession>A0A1I5AHT4</accession>
<dbReference type="RefSeq" id="WP_090710093.1">
    <property type="nucleotide sequence ID" value="NZ_FOVM01000003.1"/>
</dbReference>
<dbReference type="OrthoDB" id="9780943at2"/>
<dbReference type="Gene3D" id="3.40.190.150">
    <property type="entry name" value="Bordetella uptake gene, domain 1"/>
    <property type="match status" value="1"/>
</dbReference>
<keyword evidence="2" id="KW-0732">Signal</keyword>
<reference evidence="4" key="1">
    <citation type="submission" date="2016-10" db="EMBL/GenBank/DDBJ databases">
        <authorList>
            <person name="Varghese N."/>
            <person name="Submissions S."/>
        </authorList>
    </citation>
    <scope>NUCLEOTIDE SEQUENCE [LARGE SCALE GENOMIC DNA]</scope>
    <source>
        <strain evidence="4">CGMCC 1.11101</strain>
    </source>
</reference>
<dbReference type="InterPro" id="IPR042100">
    <property type="entry name" value="Bug_dom1"/>
</dbReference>
<dbReference type="Pfam" id="PF03401">
    <property type="entry name" value="TctC"/>
    <property type="match status" value="1"/>
</dbReference>
<organism evidence="3 4">
    <name type="scientific">Mycetocola miduiensis</name>
    <dbReference type="NCBI Taxonomy" id="995034"/>
    <lineage>
        <taxon>Bacteria</taxon>
        <taxon>Bacillati</taxon>
        <taxon>Actinomycetota</taxon>
        <taxon>Actinomycetes</taxon>
        <taxon>Micrococcales</taxon>
        <taxon>Microbacteriaceae</taxon>
        <taxon>Mycetocola</taxon>
    </lineage>
</organism>
<dbReference type="PANTHER" id="PTHR42928">
    <property type="entry name" value="TRICARBOXYLATE-BINDING PROTEIN"/>
    <property type="match status" value="1"/>
</dbReference>
<dbReference type="EMBL" id="FOVM01000003">
    <property type="protein sequence ID" value="SFN61779.1"/>
    <property type="molecule type" value="Genomic_DNA"/>
</dbReference>
<protein>
    <submittedName>
        <fullName evidence="3">Putative tricarboxylic transport membrane protein</fullName>
    </submittedName>
</protein>
<evidence type="ECO:0000313" key="4">
    <source>
        <dbReference type="Proteomes" id="UP000198867"/>
    </source>
</evidence>
<dbReference type="PANTHER" id="PTHR42928:SF3">
    <property type="entry name" value="UPF0065 PROTEIN YFLP"/>
    <property type="match status" value="1"/>
</dbReference>
<dbReference type="Proteomes" id="UP000198867">
    <property type="component" value="Unassembled WGS sequence"/>
</dbReference>
<feature type="signal peptide" evidence="2">
    <location>
        <begin position="1"/>
        <end position="30"/>
    </location>
</feature>
<keyword evidence="4" id="KW-1185">Reference proteome</keyword>
<dbReference type="Gene3D" id="3.40.190.10">
    <property type="entry name" value="Periplasmic binding protein-like II"/>
    <property type="match status" value="1"/>
</dbReference>
<name>A0A1I5AHT4_9MICO</name>
<dbReference type="CDD" id="cd07012">
    <property type="entry name" value="PBP2_Bug_TTT"/>
    <property type="match status" value="1"/>
</dbReference>
<evidence type="ECO:0000313" key="3">
    <source>
        <dbReference type="EMBL" id="SFN61779.1"/>
    </source>
</evidence>
<dbReference type="PIRSF" id="PIRSF017082">
    <property type="entry name" value="YflP"/>
    <property type="match status" value="1"/>
</dbReference>
<sequence>MKSRTNHLAIGAVAAAAVLLAGCSSTGSSAEEFAAPTRATMIVPFAAGGGSDVSGRAVASGLEGVTGLTVTVENREGGAGAVGYSALLGMEGREDVLLASELALVSLPLAQDVSFRSDSFTPIMNLGGDYALLMTAASSEFETCADVVTAAKAERVVTAVTGATGIDEITVSLIEQDQDVEFARVPYESGGEVVAALLGGHVDVAPLNPSEVVGQLESGDLRALCAFTEERYAYEELAAIPTAAEQGIDVAFAQFRGFIAPGGISEDARKYWIEAAEAFADSEQYTDYIESNMMQPNAVYGDEFVAFLDETRADVEAALG</sequence>
<evidence type="ECO:0000256" key="2">
    <source>
        <dbReference type="SAM" id="SignalP"/>
    </source>
</evidence>
<dbReference type="AlphaFoldDB" id="A0A1I5AHT4"/>
<dbReference type="STRING" id="995034.SAMN05216219_1461"/>
<gene>
    <name evidence="3" type="ORF">SAMN05216219_1461</name>
</gene>
<dbReference type="PROSITE" id="PS51257">
    <property type="entry name" value="PROKAR_LIPOPROTEIN"/>
    <property type="match status" value="1"/>
</dbReference>
<proteinExistence type="inferred from homology"/>
<comment type="similarity">
    <text evidence="1">Belongs to the UPF0065 (bug) family.</text>
</comment>
<dbReference type="InterPro" id="IPR005064">
    <property type="entry name" value="BUG"/>
</dbReference>
<evidence type="ECO:0000256" key="1">
    <source>
        <dbReference type="ARBA" id="ARBA00006987"/>
    </source>
</evidence>
<feature type="chain" id="PRO_5011682049" evidence="2">
    <location>
        <begin position="31"/>
        <end position="320"/>
    </location>
</feature>